<feature type="signal peptide" evidence="1">
    <location>
        <begin position="1"/>
        <end position="16"/>
    </location>
</feature>
<protein>
    <submittedName>
        <fullName evidence="2">Uncharacterized protein</fullName>
    </submittedName>
</protein>
<name>A0A0A0R3A1_9ANNE</name>
<evidence type="ECO:0000256" key="1">
    <source>
        <dbReference type="SAM" id="SignalP"/>
    </source>
</evidence>
<reference evidence="2" key="1">
    <citation type="submission" date="2014-07" db="EMBL/GenBank/DDBJ databases">
        <authorList>
            <person name="Ciesielski A.L."/>
            <person name="Cooling G.T."/>
            <person name="Frankie M.C."/>
            <person name="Lierz K.L."/>
            <person name="Miller C.S."/>
            <person name="Rackow A.R."/>
            <person name="Uddin N."/>
            <person name="Dean M.A."/>
        </authorList>
    </citation>
    <scope>NUCLEOTIDE SEQUENCE</scope>
</reference>
<evidence type="ECO:0000313" key="2">
    <source>
        <dbReference type="EMBL" id="AIU94777.1"/>
    </source>
</evidence>
<accession>A0A0A0R3A1</accession>
<dbReference type="AlphaFoldDB" id="A0A0A0R3A1"/>
<sequence length="130" mass="15067">MKWIVILLSFIVGSLAKIQYPPPQSYKPCSDECECFCLIDGQCIEEGYRECEECYCQDLCPRGNCCCRHPPEPCYCGYEYPCTCHSSPCWSLGLNHCQHWDYIEKCNRIEMFACCKESRLLVDDSADFRA</sequence>
<feature type="chain" id="PRO_5001976380" evidence="1">
    <location>
        <begin position="17"/>
        <end position="130"/>
    </location>
</feature>
<proteinExistence type="evidence at transcript level"/>
<organism evidence="2">
    <name type="scientific">Phragmatopoma lapidosa</name>
    <dbReference type="NCBI Taxonomy" id="341668"/>
    <lineage>
        <taxon>Eukaryota</taxon>
        <taxon>Metazoa</taxon>
        <taxon>Spiralia</taxon>
        <taxon>Lophotrochozoa</taxon>
        <taxon>Annelida</taxon>
        <taxon>Polychaeta</taxon>
        <taxon>Sedentaria</taxon>
        <taxon>Canalipalpata</taxon>
        <taxon>Sabellida</taxon>
        <taxon>Sabellariidae</taxon>
        <taxon>Phragmatopoma</taxon>
    </lineage>
</organism>
<dbReference type="EMBL" id="KM267651">
    <property type="protein sequence ID" value="AIU94777.1"/>
    <property type="molecule type" value="mRNA"/>
</dbReference>
<keyword evidence="1" id="KW-0732">Signal</keyword>